<feature type="compositionally biased region" description="Low complexity" evidence="6">
    <location>
        <begin position="508"/>
        <end position="530"/>
    </location>
</feature>
<comment type="caution">
    <text evidence="9">The sequence shown here is derived from an EMBL/GenBank/DDBJ whole genome shotgun (WGS) entry which is preliminary data.</text>
</comment>
<dbReference type="Proteomes" id="UP000236546">
    <property type="component" value="Unassembled WGS sequence"/>
</dbReference>
<gene>
    <name evidence="9" type="ORF">TGAMA5MH_08699</name>
</gene>
<dbReference type="PANTHER" id="PTHR19818:SF139">
    <property type="entry name" value="PAIR-RULE PROTEIN ODD-PAIRED"/>
    <property type="match status" value="1"/>
</dbReference>
<feature type="compositionally biased region" description="Low complexity" evidence="6">
    <location>
        <begin position="69"/>
        <end position="81"/>
    </location>
</feature>
<keyword evidence="1" id="KW-0479">Metal-binding</keyword>
<feature type="region of interest" description="Disordered" evidence="6">
    <location>
        <begin position="68"/>
        <end position="95"/>
    </location>
</feature>
<proteinExistence type="predicted"/>
<keyword evidence="2" id="KW-0677">Repeat</keyword>
<dbReference type="CDD" id="cd12087">
    <property type="entry name" value="TM_EGFR-like"/>
    <property type="match status" value="1"/>
</dbReference>
<evidence type="ECO:0000256" key="2">
    <source>
        <dbReference type="ARBA" id="ARBA00022737"/>
    </source>
</evidence>
<dbReference type="SUPFAM" id="SSF57667">
    <property type="entry name" value="beta-beta-alpha zinc fingers"/>
    <property type="match status" value="1"/>
</dbReference>
<evidence type="ECO:0000256" key="7">
    <source>
        <dbReference type="SAM" id="Phobius"/>
    </source>
</evidence>
<feature type="domain" description="C2H2-type" evidence="8">
    <location>
        <begin position="626"/>
        <end position="655"/>
    </location>
</feature>
<feature type="compositionally biased region" description="Low complexity" evidence="6">
    <location>
        <begin position="364"/>
        <end position="375"/>
    </location>
</feature>
<dbReference type="InterPro" id="IPR036236">
    <property type="entry name" value="Znf_C2H2_sf"/>
</dbReference>
<dbReference type="OrthoDB" id="6365676at2759"/>
<accession>A0A2K0T179</accession>
<dbReference type="InterPro" id="IPR013087">
    <property type="entry name" value="Znf_C2H2_type"/>
</dbReference>
<organism evidence="9 10">
    <name type="scientific">Trichoderma gamsii</name>
    <dbReference type="NCBI Taxonomy" id="398673"/>
    <lineage>
        <taxon>Eukaryota</taxon>
        <taxon>Fungi</taxon>
        <taxon>Dikarya</taxon>
        <taxon>Ascomycota</taxon>
        <taxon>Pezizomycotina</taxon>
        <taxon>Sordariomycetes</taxon>
        <taxon>Hypocreomycetidae</taxon>
        <taxon>Hypocreales</taxon>
        <taxon>Hypocreaceae</taxon>
        <taxon>Trichoderma</taxon>
    </lineage>
</organism>
<evidence type="ECO:0000256" key="3">
    <source>
        <dbReference type="ARBA" id="ARBA00022771"/>
    </source>
</evidence>
<reference evidence="9 10" key="1">
    <citation type="submission" date="2017-02" db="EMBL/GenBank/DDBJ databases">
        <title>Genomes of Trichoderma spp. with biocontrol activity.</title>
        <authorList>
            <person name="Gardiner D."/>
            <person name="Kazan K."/>
            <person name="Vos C."/>
            <person name="Harvey P."/>
        </authorList>
    </citation>
    <scope>NUCLEOTIDE SEQUENCE [LARGE SCALE GENOMIC DNA]</scope>
    <source>
        <strain evidence="9 10">A5MH</strain>
    </source>
</reference>
<dbReference type="GO" id="GO:0000978">
    <property type="term" value="F:RNA polymerase II cis-regulatory region sequence-specific DNA binding"/>
    <property type="evidence" value="ECO:0007669"/>
    <property type="project" value="TreeGrafter"/>
</dbReference>
<dbReference type="PROSITE" id="PS50157">
    <property type="entry name" value="ZINC_FINGER_C2H2_2"/>
    <property type="match status" value="2"/>
</dbReference>
<name>A0A2K0T179_9HYPO</name>
<keyword evidence="7" id="KW-0472">Membrane</keyword>
<dbReference type="Pfam" id="PF00096">
    <property type="entry name" value="zf-C2H2"/>
    <property type="match status" value="2"/>
</dbReference>
<dbReference type="EMBL" id="MTYH01000083">
    <property type="protein sequence ID" value="PNP39281.1"/>
    <property type="molecule type" value="Genomic_DNA"/>
</dbReference>
<evidence type="ECO:0000259" key="8">
    <source>
        <dbReference type="PROSITE" id="PS50157"/>
    </source>
</evidence>
<keyword evidence="7" id="KW-0812">Transmembrane</keyword>
<evidence type="ECO:0000256" key="6">
    <source>
        <dbReference type="SAM" id="MobiDB-lite"/>
    </source>
</evidence>
<feature type="region of interest" description="Disordered" evidence="6">
    <location>
        <begin position="364"/>
        <end position="439"/>
    </location>
</feature>
<feature type="compositionally biased region" description="Polar residues" evidence="6">
    <location>
        <begin position="582"/>
        <end position="603"/>
    </location>
</feature>
<feature type="compositionally biased region" description="Basic and acidic residues" evidence="6">
    <location>
        <begin position="185"/>
        <end position="203"/>
    </location>
</feature>
<feature type="compositionally biased region" description="Polar residues" evidence="6">
    <location>
        <begin position="484"/>
        <end position="502"/>
    </location>
</feature>
<evidence type="ECO:0000256" key="1">
    <source>
        <dbReference type="ARBA" id="ARBA00022723"/>
    </source>
</evidence>
<dbReference type="InterPro" id="IPR050329">
    <property type="entry name" value="GLI_C2H2-zinc-finger"/>
</dbReference>
<dbReference type="GO" id="GO:0045944">
    <property type="term" value="P:positive regulation of transcription by RNA polymerase II"/>
    <property type="evidence" value="ECO:0007669"/>
    <property type="project" value="UniProtKB-ARBA"/>
</dbReference>
<feature type="domain" description="C2H2-type" evidence="8">
    <location>
        <begin position="654"/>
        <end position="684"/>
    </location>
</feature>
<sequence>MALSSSLTTKAASTDTNSIGHHLRAAGATASHGVARSLETLRRMAIAMSVDATGHAAIGNGNWNGNGNGNSIANDNDNSSGRGHGHGPLHHQQSGSIHARLNIHKRHLSGGAIAGITVGIVVAVALLAICLYPCLLYLKRRHIGRGTSHAASDAEAAVAGTAAGHGSNASNGASSPPKRLSSSDSYKHKGELTRGGSTDHDWRAATADHNGYPLPLNAAYLQPGDPGFDGNGLGAEHRVKAEPFLPLGLDDGEFAPRVSADHQPGVLKGTSADYYSPDIPSEAFGMVAQPEPPLESPILLPSSRASSFRHNMKQMFRRKSGRDATLDSTVSQATITERSANGAIPLQTNITAGDRVESPVSFSAVSLPLSRSSSSRQRGTGAEAEAEPRLGPVSPPVSNAAEPASQRTTPEPPDLSSYQRFQKSPSPPVAAPGTVNPMDIMPASTEAEVWHRTEHQLYEAFHKPSPSDPAIDTAMPSPSPTPPETQAQPTFTVQTPGSTNRTEFIPDSINNGSANININNSNNSSTNSSNDQQQLDTGDVVMLDAGAALPSTHDRILTAPDGRHPSYPSDQSTPLPGPAFTDVSSQNTPSTQLDTPSPQSVGSSDFRHSASPQSGAGSHSPRTGVYRCEEPGCNQTFDQPHKLKHHQRYHSKDHKCPYPGCGKGFGTKTHLQRHINDRHEKKKKFHCSVTGCDYSRAGGKAFPRKDNWKRHMMKIHNIEQQSLPEPIEVDMDADGS</sequence>
<dbReference type="PANTHER" id="PTHR19818">
    <property type="entry name" value="ZINC FINGER PROTEIN ZIC AND GLI"/>
    <property type="match status" value="1"/>
</dbReference>
<dbReference type="GO" id="GO:0005634">
    <property type="term" value="C:nucleus"/>
    <property type="evidence" value="ECO:0007669"/>
    <property type="project" value="UniProtKB-ARBA"/>
</dbReference>
<evidence type="ECO:0000256" key="4">
    <source>
        <dbReference type="ARBA" id="ARBA00022833"/>
    </source>
</evidence>
<feature type="compositionally biased region" description="Polar residues" evidence="6">
    <location>
        <begin position="610"/>
        <end position="621"/>
    </location>
</feature>
<feature type="compositionally biased region" description="Low complexity" evidence="6">
    <location>
        <begin position="162"/>
        <end position="184"/>
    </location>
</feature>
<keyword evidence="4" id="KW-0862">Zinc</keyword>
<evidence type="ECO:0000313" key="9">
    <source>
        <dbReference type="EMBL" id="PNP39281.1"/>
    </source>
</evidence>
<feature type="transmembrane region" description="Helical" evidence="7">
    <location>
        <begin position="112"/>
        <end position="138"/>
    </location>
</feature>
<dbReference type="GO" id="GO:0008270">
    <property type="term" value="F:zinc ion binding"/>
    <property type="evidence" value="ECO:0007669"/>
    <property type="project" value="UniProtKB-KW"/>
</dbReference>
<feature type="region of interest" description="Disordered" evidence="6">
    <location>
        <begin position="555"/>
        <end position="624"/>
    </location>
</feature>
<evidence type="ECO:0000313" key="10">
    <source>
        <dbReference type="Proteomes" id="UP000236546"/>
    </source>
</evidence>
<dbReference type="AlphaFoldDB" id="A0A2K0T179"/>
<dbReference type="SMART" id="SM00355">
    <property type="entry name" value="ZnF_C2H2"/>
    <property type="match status" value="3"/>
</dbReference>
<protein>
    <recommendedName>
        <fullName evidence="8">C2H2-type domain-containing protein</fullName>
    </recommendedName>
</protein>
<feature type="region of interest" description="Disordered" evidence="6">
    <location>
        <begin position="162"/>
        <end position="206"/>
    </location>
</feature>
<dbReference type="PROSITE" id="PS00028">
    <property type="entry name" value="ZINC_FINGER_C2H2_1"/>
    <property type="match status" value="2"/>
</dbReference>
<dbReference type="GO" id="GO:0000981">
    <property type="term" value="F:DNA-binding transcription factor activity, RNA polymerase II-specific"/>
    <property type="evidence" value="ECO:0007669"/>
    <property type="project" value="TreeGrafter"/>
</dbReference>
<keyword evidence="3 5" id="KW-0863">Zinc-finger</keyword>
<evidence type="ECO:0000256" key="5">
    <source>
        <dbReference type="PROSITE-ProRule" id="PRU00042"/>
    </source>
</evidence>
<feature type="compositionally biased region" description="Basic and acidic residues" evidence="6">
    <location>
        <begin position="555"/>
        <end position="564"/>
    </location>
</feature>
<dbReference type="Gene3D" id="3.30.160.60">
    <property type="entry name" value="Classic Zinc Finger"/>
    <property type="match status" value="3"/>
</dbReference>
<feature type="region of interest" description="Disordered" evidence="6">
    <location>
        <begin position="462"/>
        <end position="533"/>
    </location>
</feature>
<keyword evidence="7" id="KW-1133">Transmembrane helix</keyword>